<evidence type="ECO:0000313" key="2">
    <source>
        <dbReference type="Proteomes" id="UP000264589"/>
    </source>
</evidence>
<sequence length="64" mass="7384">MTIEIEVFGPDYKETLPFEALPRMGEQVAFKNDQGGWERYVVTEVAHYPDHGEFQASIKIARKL</sequence>
<keyword evidence="2" id="KW-1185">Reference proteome</keyword>
<gene>
    <name evidence="1" type="ORF">DX908_01865</name>
</gene>
<dbReference type="Proteomes" id="UP000264589">
    <property type="component" value="Unassembled WGS sequence"/>
</dbReference>
<reference evidence="1 2" key="1">
    <citation type="submission" date="2018-08" db="EMBL/GenBank/DDBJ databases">
        <title>Parvularcula sp. SM1705, isolated from surface water of the South Sea China.</title>
        <authorList>
            <person name="Sun L."/>
        </authorList>
    </citation>
    <scope>NUCLEOTIDE SEQUENCE [LARGE SCALE GENOMIC DNA]</scope>
    <source>
        <strain evidence="1 2">SM1705</strain>
    </source>
</reference>
<comment type="caution">
    <text evidence="1">The sequence shown here is derived from an EMBL/GenBank/DDBJ whole genome shotgun (WGS) entry which is preliminary data.</text>
</comment>
<evidence type="ECO:0000313" key="1">
    <source>
        <dbReference type="EMBL" id="RFB04134.1"/>
    </source>
</evidence>
<protein>
    <submittedName>
        <fullName evidence="1">Uncharacterized protein</fullName>
    </submittedName>
</protein>
<dbReference type="AlphaFoldDB" id="A0A371RFA8"/>
<dbReference type="RefSeq" id="WP_116390762.1">
    <property type="nucleotide sequence ID" value="NZ_QUQO01000001.1"/>
</dbReference>
<organism evidence="1 2">
    <name type="scientific">Parvularcula marina</name>
    <dbReference type="NCBI Taxonomy" id="2292771"/>
    <lineage>
        <taxon>Bacteria</taxon>
        <taxon>Pseudomonadati</taxon>
        <taxon>Pseudomonadota</taxon>
        <taxon>Alphaproteobacteria</taxon>
        <taxon>Parvularculales</taxon>
        <taxon>Parvularculaceae</taxon>
        <taxon>Parvularcula</taxon>
    </lineage>
</organism>
<proteinExistence type="predicted"/>
<accession>A0A371RFA8</accession>
<dbReference type="InParanoid" id="A0A371RFA8"/>
<name>A0A371RFA8_9PROT</name>
<dbReference type="EMBL" id="QUQO01000001">
    <property type="protein sequence ID" value="RFB04134.1"/>
    <property type="molecule type" value="Genomic_DNA"/>
</dbReference>